<comment type="caution">
    <text evidence="2">The sequence shown here is derived from an EMBL/GenBank/DDBJ whole genome shotgun (WGS) entry which is preliminary data.</text>
</comment>
<evidence type="ECO:0000313" key="2">
    <source>
        <dbReference type="EMBL" id="GKV35492.1"/>
    </source>
</evidence>
<reference evidence="2 3" key="1">
    <citation type="journal article" date="2021" name="Commun. Biol.">
        <title>The genome of Shorea leprosula (Dipterocarpaceae) highlights the ecological relevance of drought in aseasonal tropical rainforests.</title>
        <authorList>
            <person name="Ng K.K.S."/>
            <person name="Kobayashi M.J."/>
            <person name="Fawcett J.A."/>
            <person name="Hatakeyama M."/>
            <person name="Paape T."/>
            <person name="Ng C.H."/>
            <person name="Ang C.C."/>
            <person name="Tnah L.H."/>
            <person name="Lee C.T."/>
            <person name="Nishiyama T."/>
            <person name="Sese J."/>
            <person name="O'Brien M.J."/>
            <person name="Copetti D."/>
            <person name="Mohd Noor M.I."/>
            <person name="Ong R.C."/>
            <person name="Putra M."/>
            <person name="Sireger I.Z."/>
            <person name="Indrioko S."/>
            <person name="Kosugi Y."/>
            <person name="Izuno A."/>
            <person name="Isagi Y."/>
            <person name="Lee S.L."/>
            <person name="Shimizu K.K."/>
        </authorList>
    </citation>
    <scope>NUCLEOTIDE SEQUENCE [LARGE SCALE GENOMIC DNA]</scope>
    <source>
        <strain evidence="2">214</strain>
    </source>
</reference>
<feature type="compositionally biased region" description="Basic and acidic residues" evidence="1">
    <location>
        <begin position="57"/>
        <end position="122"/>
    </location>
</feature>
<accession>A0AAV5LEE3</accession>
<protein>
    <submittedName>
        <fullName evidence="2">Uncharacterized protein</fullName>
    </submittedName>
</protein>
<dbReference type="EMBL" id="BPVZ01000111">
    <property type="protein sequence ID" value="GKV35492.1"/>
    <property type="molecule type" value="Genomic_DNA"/>
</dbReference>
<sequence>MVHETTRGVAAARRWCGEEYRRLKDRRMAWQGNTVQSEIAECRVELVHSIGSTDQLKTNEVDEDDRRKRKSAVTEEKIGGRSTKEKIGGQSMDEKINGRSTKEKIGGRSTEEKIDERSMDKKMIKISTRPVVAGHTSSAGVMGVTGFNGPFT</sequence>
<keyword evidence="3" id="KW-1185">Reference proteome</keyword>
<gene>
    <name evidence="2" type="ORF">SLEP1_g43750</name>
</gene>
<evidence type="ECO:0000313" key="3">
    <source>
        <dbReference type="Proteomes" id="UP001054252"/>
    </source>
</evidence>
<evidence type="ECO:0000256" key="1">
    <source>
        <dbReference type="SAM" id="MobiDB-lite"/>
    </source>
</evidence>
<proteinExistence type="predicted"/>
<feature type="region of interest" description="Disordered" evidence="1">
    <location>
        <begin position="54"/>
        <end position="122"/>
    </location>
</feature>
<name>A0AAV5LEE3_9ROSI</name>
<dbReference type="Proteomes" id="UP001054252">
    <property type="component" value="Unassembled WGS sequence"/>
</dbReference>
<organism evidence="2 3">
    <name type="scientific">Rubroshorea leprosula</name>
    <dbReference type="NCBI Taxonomy" id="152421"/>
    <lineage>
        <taxon>Eukaryota</taxon>
        <taxon>Viridiplantae</taxon>
        <taxon>Streptophyta</taxon>
        <taxon>Embryophyta</taxon>
        <taxon>Tracheophyta</taxon>
        <taxon>Spermatophyta</taxon>
        <taxon>Magnoliopsida</taxon>
        <taxon>eudicotyledons</taxon>
        <taxon>Gunneridae</taxon>
        <taxon>Pentapetalae</taxon>
        <taxon>rosids</taxon>
        <taxon>malvids</taxon>
        <taxon>Malvales</taxon>
        <taxon>Dipterocarpaceae</taxon>
        <taxon>Rubroshorea</taxon>
    </lineage>
</organism>
<dbReference type="AlphaFoldDB" id="A0AAV5LEE3"/>